<organism evidence="8 9">
    <name type="scientific">Anthostomella pinea</name>
    <dbReference type="NCBI Taxonomy" id="933095"/>
    <lineage>
        <taxon>Eukaryota</taxon>
        <taxon>Fungi</taxon>
        <taxon>Dikarya</taxon>
        <taxon>Ascomycota</taxon>
        <taxon>Pezizomycotina</taxon>
        <taxon>Sordariomycetes</taxon>
        <taxon>Xylariomycetidae</taxon>
        <taxon>Xylariales</taxon>
        <taxon>Xylariaceae</taxon>
        <taxon>Anthostomella</taxon>
    </lineage>
</organism>
<dbReference type="Pfam" id="PF00067">
    <property type="entry name" value="p450"/>
    <property type="match status" value="1"/>
</dbReference>
<sequence length="560" mass="63380">MDSDNANVTSETHEDSISPVRAFISIALVSIEQWWAVLLPLLITARLAYKRYASPLRSYPGPFWASCSRVWKVKSTFLGRTNWDHVELHKKYGPIVRIAPDEVSFSSPQVARHVLAAGKRFTKTDFYWVFPPPENPDIFTEIRSEVNTPFWLLILTVWQHAMKKKVANVPYSMAAMRQLSPFIDDTVEFFMSRLESYCPASDTPGFKQAGVDTKPQTVDLGKWLHYFAFDVLGEVAFGRSFGFLAAGFDKEDAIKTIDNSQRYNGVVGQIPEFDYLLRRNPLLKLIPALDPSNYLITRIAKEEMNKRRPFEVEREGKGANSDGREDLLASLIKGHLKDRERFHEGDVFSVAHGAIFAGSDSTASTMQSLFWLILSTPRVYATITAETDAAVQNGTISSTGNIDWAEAQSLSYFQACLKEAMRLRPAVGLNMTRHAPSEGVDLEGHHFPGGTRLAMNGWVLHRDREIFGEDADLYRPERWLDDEENAKVMERYMFQFGGGAHICIGRNLAILEINKVCPRLLRDYEFQLVDPTRELKATATFFVIQEGLEVYISRKGPSKA</sequence>
<evidence type="ECO:0000313" key="9">
    <source>
        <dbReference type="Proteomes" id="UP001295740"/>
    </source>
</evidence>
<dbReference type="InterPro" id="IPR017972">
    <property type="entry name" value="Cyt_P450_CS"/>
</dbReference>
<gene>
    <name evidence="8" type="ORF">KHLLAP_LOCUS6988</name>
</gene>
<keyword evidence="9" id="KW-1185">Reference proteome</keyword>
<keyword evidence="5 6" id="KW-0408">Iron</keyword>
<comment type="similarity">
    <text evidence="2 7">Belongs to the cytochrome P450 family.</text>
</comment>
<evidence type="ECO:0000256" key="7">
    <source>
        <dbReference type="RuleBase" id="RU000461"/>
    </source>
</evidence>
<evidence type="ECO:0000256" key="4">
    <source>
        <dbReference type="ARBA" id="ARBA00022723"/>
    </source>
</evidence>
<dbReference type="GO" id="GO:0004497">
    <property type="term" value="F:monooxygenase activity"/>
    <property type="evidence" value="ECO:0007669"/>
    <property type="project" value="UniProtKB-KW"/>
</dbReference>
<keyword evidence="7" id="KW-0503">Monooxygenase</keyword>
<evidence type="ECO:0000256" key="2">
    <source>
        <dbReference type="ARBA" id="ARBA00010617"/>
    </source>
</evidence>
<dbReference type="InterPro" id="IPR002401">
    <property type="entry name" value="Cyt_P450_E_grp-I"/>
</dbReference>
<keyword evidence="7" id="KW-0560">Oxidoreductase</keyword>
<dbReference type="PRINTS" id="PR00385">
    <property type="entry name" value="P450"/>
</dbReference>
<dbReference type="CDD" id="cd11060">
    <property type="entry name" value="CYP57A1-like"/>
    <property type="match status" value="1"/>
</dbReference>
<protein>
    <submittedName>
        <fullName evidence="8">Uu.00g006500.m01.CDS01</fullName>
    </submittedName>
</protein>
<reference evidence="8" key="1">
    <citation type="submission" date="2023-10" db="EMBL/GenBank/DDBJ databases">
        <authorList>
            <person name="Hackl T."/>
        </authorList>
    </citation>
    <scope>NUCLEOTIDE SEQUENCE</scope>
</reference>
<dbReference type="GO" id="GO:0005506">
    <property type="term" value="F:iron ion binding"/>
    <property type="evidence" value="ECO:0007669"/>
    <property type="project" value="InterPro"/>
</dbReference>
<evidence type="ECO:0000256" key="3">
    <source>
        <dbReference type="ARBA" id="ARBA00022617"/>
    </source>
</evidence>
<feature type="binding site" description="axial binding residue" evidence="6">
    <location>
        <position position="503"/>
    </location>
    <ligand>
        <name>heme</name>
        <dbReference type="ChEBI" id="CHEBI:30413"/>
    </ligand>
    <ligandPart>
        <name>Fe</name>
        <dbReference type="ChEBI" id="CHEBI:18248"/>
    </ligandPart>
</feature>
<dbReference type="GO" id="GO:0020037">
    <property type="term" value="F:heme binding"/>
    <property type="evidence" value="ECO:0007669"/>
    <property type="project" value="InterPro"/>
</dbReference>
<proteinExistence type="inferred from homology"/>
<evidence type="ECO:0000256" key="1">
    <source>
        <dbReference type="ARBA" id="ARBA00001971"/>
    </source>
</evidence>
<evidence type="ECO:0000313" key="8">
    <source>
        <dbReference type="EMBL" id="CAJ2506520.1"/>
    </source>
</evidence>
<dbReference type="FunFam" id="1.10.630.10:FF:000050">
    <property type="entry name" value="Cytochrome P450 monooxygenase"/>
    <property type="match status" value="1"/>
</dbReference>
<dbReference type="EMBL" id="CAUWAG010000008">
    <property type="protein sequence ID" value="CAJ2506520.1"/>
    <property type="molecule type" value="Genomic_DNA"/>
</dbReference>
<name>A0AAI8VLH0_9PEZI</name>
<evidence type="ECO:0000256" key="5">
    <source>
        <dbReference type="ARBA" id="ARBA00023004"/>
    </source>
</evidence>
<dbReference type="PRINTS" id="PR00463">
    <property type="entry name" value="EP450I"/>
</dbReference>
<dbReference type="InterPro" id="IPR036396">
    <property type="entry name" value="Cyt_P450_sf"/>
</dbReference>
<comment type="cofactor">
    <cofactor evidence="1 6">
        <name>heme</name>
        <dbReference type="ChEBI" id="CHEBI:30413"/>
    </cofactor>
</comment>
<dbReference type="SUPFAM" id="SSF48264">
    <property type="entry name" value="Cytochrome P450"/>
    <property type="match status" value="1"/>
</dbReference>
<comment type="caution">
    <text evidence="8">The sequence shown here is derived from an EMBL/GenBank/DDBJ whole genome shotgun (WGS) entry which is preliminary data.</text>
</comment>
<keyword evidence="3 6" id="KW-0349">Heme</keyword>
<dbReference type="Gene3D" id="1.10.630.10">
    <property type="entry name" value="Cytochrome P450"/>
    <property type="match status" value="1"/>
</dbReference>
<dbReference type="PROSITE" id="PS00086">
    <property type="entry name" value="CYTOCHROME_P450"/>
    <property type="match status" value="1"/>
</dbReference>
<accession>A0AAI8VLH0</accession>
<dbReference type="PANTHER" id="PTHR24305">
    <property type="entry name" value="CYTOCHROME P450"/>
    <property type="match status" value="1"/>
</dbReference>
<keyword evidence="4 6" id="KW-0479">Metal-binding</keyword>
<dbReference type="PANTHER" id="PTHR24305:SF232">
    <property type="entry name" value="P450, PUTATIVE (EUROFUNG)-RELATED"/>
    <property type="match status" value="1"/>
</dbReference>
<dbReference type="Proteomes" id="UP001295740">
    <property type="component" value="Unassembled WGS sequence"/>
</dbReference>
<dbReference type="GO" id="GO:0016705">
    <property type="term" value="F:oxidoreductase activity, acting on paired donors, with incorporation or reduction of molecular oxygen"/>
    <property type="evidence" value="ECO:0007669"/>
    <property type="project" value="InterPro"/>
</dbReference>
<evidence type="ECO:0000256" key="6">
    <source>
        <dbReference type="PIRSR" id="PIRSR602401-1"/>
    </source>
</evidence>
<dbReference type="AlphaFoldDB" id="A0AAI8VLH0"/>
<dbReference type="InterPro" id="IPR001128">
    <property type="entry name" value="Cyt_P450"/>
</dbReference>
<dbReference type="InterPro" id="IPR050121">
    <property type="entry name" value="Cytochrome_P450_monoxygenase"/>
</dbReference>